<organism evidence="1 3">
    <name type="scientific">Polarella glacialis</name>
    <name type="common">Dinoflagellate</name>
    <dbReference type="NCBI Taxonomy" id="89957"/>
    <lineage>
        <taxon>Eukaryota</taxon>
        <taxon>Sar</taxon>
        <taxon>Alveolata</taxon>
        <taxon>Dinophyceae</taxon>
        <taxon>Suessiales</taxon>
        <taxon>Suessiaceae</taxon>
        <taxon>Polarella</taxon>
    </lineage>
</organism>
<protein>
    <submittedName>
        <fullName evidence="1">Uncharacterized protein</fullName>
    </submittedName>
</protein>
<evidence type="ECO:0000313" key="3">
    <source>
        <dbReference type="Proteomes" id="UP000654075"/>
    </source>
</evidence>
<dbReference type="Proteomes" id="UP000654075">
    <property type="component" value="Unassembled WGS sequence"/>
</dbReference>
<evidence type="ECO:0000313" key="2">
    <source>
        <dbReference type="EMBL" id="CAE8720953.1"/>
    </source>
</evidence>
<comment type="caution">
    <text evidence="1">The sequence shown here is derived from an EMBL/GenBank/DDBJ whole genome shotgun (WGS) entry which is preliminary data.</text>
</comment>
<accession>A0A813EMU7</accession>
<evidence type="ECO:0000313" key="1">
    <source>
        <dbReference type="EMBL" id="CAE8602370.1"/>
    </source>
</evidence>
<proteinExistence type="predicted"/>
<gene>
    <name evidence="1" type="ORF">PGLA1383_LOCUS20613</name>
    <name evidence="2" type="ORF">PGLA2088_LOCUS41633</name>
</gene>
<keyword evidence="3" id="KW-1185">Reference proteome</keyword>
<dbReference type="EMBL" id="CAJNNV010014213">
    <property type="protein sequence ID" value="CAE8602370.1"/>
    <property type="molecule type" value="Genomic_DNA"/>
</dbReference>
<dbReference type="AlphaFoldDB" id="A0A813EMU7"/>
<name>A0A813EMU7_POLGL</name>
<sequence length="136" mass="15331">MMASDSETGQVSNTLRWHCSEGHQRDAKFDYLKRGNRWCPTCNEMLMQQARKTELRDTVAKQGGKVLSEKIRNMKSEVRLECTNGRQSSTSFSGVRYKGTWCPSCAQKTPANFKHLTTVDAQKASETHGCHLLSST</sequence>
<reference evidence="1" key="1">
    <citation type="submission" date="2021-02" db="EMBL/GenBank/DDBJ databases">
        <authorList>
            <person name="Dougan E. K."/>
            <person name="Rhodes N."/>
            <person name="Thang M."/>
            <person name="Chan C."/>
        </authorList>
    </citation>
    <scope>NUCLEOTIDE SEQUENCE</scope>
</reference>
<dbReference type="EMBL" id="CAJNNW010033932">
    <property type="protein sequence ID" value="CAE8720953.1"/>
    <property type="molecule type" value="Genomic_DNA"/>
</dbReference>
<dbReference type="Proteomes" id="UP000626109">
    <property type="component" value="Unassembled WGS sequence"/>
</dbReference>